<dbReference type="PANTHER" id="PTHR30332:SF17">
    <property type="entry name" value="TYPE IV PILIATION SYSTEM PROTEIN DR_0774-RELATED"/>
    <property type="match status" value="1"/>
</dbReference>
<dbReference type="Pfam" id="PF00263">
    <property type="entry name" value="Secretin"/>
    <property type="match status" value="1"/>
</dbReference>
<dbReference type="InterPro" id="IPR004846">
    <property type="entry name" value="T2SS/T3SS_dom"/>
</dbReference>
<reference evidence="5 6" key="1">
    <citation type="submission" date="2019-05" db="EMBL/GenBank/DDBJ databases">
        <title>Complete genome sequence of Izhakiella calystegiae KSNA2, an endophyte isolated from beach morning glory (Calystegia soldanella).</title>
        <authorList>
            <person name="Jiang L."/>
            <person name="Jeong J.C."/>
            <person name="Kim C.Y."/>
            <person name="Kim D.H."/>
            <person name="Kim S.W."/>
            <person name="Lee j."/>
        </authorList>
    </citation>
    <scope>NUCLEOTIDE SEQUENCE [LARGE SCALE GENOMIC DNA]</scope>
    <source>
        <strain evidence="5 6">KSNA2</strain>
    </source>
</reference>
<dbReference type="InterPro" id="IPR001775">
    <property type="entry name" value="GspD/PilQ"/>
</dbReference>
<dbReference type="Pfam" id="PF13629">
    <property type="entry name" value="T2SS-T3SS_pil_N"/>
    <property type="match status" value="1"/>
</dbReference>
<dbReference type="Proteomes" id="UP000302163">
    <property type="component" value="Chromosome"/>
</dbReference>
<feature type="domain" description="Type II/III secretion system secretin-like" evidence="3">
    <location>
        <begin position="241"/>
        <end position="398"/>
    </location>
</feature>
<organism evidence="5 6">
    <name type="scientific">Jejubacter calystegiae</name>
    <dbReference type="NCBI Taxonomy" id="2579935"/>
    <lineage>
        <taxon>Bacteria</taxon>
        <taxon>Pseudomonadati</taxon>
        <taxon>Pseudomonadota</taxon>
        <taxon>Gammaproteobacteria</taxon>
        <taxon>Enterobacterales</taxon>
        <taxon>Enterobacteriaceae</taxon>
        <taxon>Jejubacter</taxon>
    </lineage>
</organism>
<evidence type="ECO:0000256" key="1">
    <source>
        <dbReference type="RuleBase" id="RU004003"/>
    </source>
</evidence>
<proteinExistence type="inferred from homology"/>
<dbReference type="GO" id="GO:0015627">
    <property type="term" value="C:type II protein secretion system complex"/>
    <property type="evidence" value="ECO:0007669"/>
    <property type="project" value="TreeGrafter"/>
</dbReference>
<gene>
    <name evidence="5" type="ORF">FEM41_15160</name>
</gene>
<dbReference type="InterPro" id="IPR032789">
    <property type="entry name" value="T2SS-T3SS_pil_N"/>
</dbReference>
<dbReference type="GO" id="GO:0009306">
    <property type="term" value="P:protein secretion"/>
    <property type="evidence" value="ECO:0007669"/>
    <property type="project" value="InterPro"/>
</dbReference>
<feature type="signal peptide" evidence="2">
    <location>
        <begin position="1"/>
        <end position="22"/>
    </location>
</feature>
<evidence type="ECO:0000259" key="3">
    <source>
        <dbReference type="Pfam" id="PF00263"/>
    </source>
</evidence>
<keyword evidence="2" id="KW-0732">Signal</keyword>
<accession>A0A4P8YUL9</accession>
<dbReference type="AlphaFoldDB" id="A0A4P8YUL9"/>
<sequence length="446" mass="48979">MLRVFRNLLATFLLVVSSSVGAGEIWIQPGDSRVIQLQENIDTVFVSAPDVVEYEIIGDKSLVAYGKEFGRSELIAFNKNGEQVLKTLMIVDAILGEAHQRISEEFPDSKVSIKKMAGTYILSGTAESEEAKDRIYQIVGESIGAKKTVLERTLIKNGNGGGDKNDERLPWMDQVLYEGLINKLQLPITNQVNVKLSIVEVTREFTDNIGVDWNTVGEAASGMFRLVKFDANSITSLIHAISNDSVARVLAEPNLSVLSGETAEFLVGGEVPVVTTSNNGTSVDYKEYGIKLNIGAKVNNNKKIRVILGQEVSNLDNTYTTVAGSSIPALQTRRARTTVELADGESFLLGGLISKTEQEQLAKIPFVGDIPILGALFRNASTERNNKELVVIATVNLVKPVATREIVFPEFRTTPTWSRLFNLDGITNRRDKERAVNFIERGGFIK</sequence>
<evidence type="ECO:0000259" key="4">
    <source>
        <dbReference type="Pfam" id="PF13629"/>
    </source>
</evidence>
<evidence type="ECO:0000256" key="2">
    <source>
        <dbReference type="SAM" id="SignalP"/>
    </source>
</evidence>
<feature type="chain" id="PRO_5020259735" evidence="2">
    <location>
        <begin position="23"/>
        <end position="446"/>
    </location>
</feature>
<comment type="similarity">
    <text evidence="1">Belongs to the bacterial secretin family.</text>
</comment>
<name>A0A4P8YUL9_9ENTR</name>
<protein>
    <submittedName>
        <fullName evidence="5">Type II and III secretion system protein family protein</fullName>
    </submittedName>
</protein>
<dbReference type="PANTHER" id="PTHR30332">
    <property type="entry name" value="PROBABLE GENERAL SECRETION PATHWAY PROTEIN D"/>
    <property type="match status" value="1"/>
</dbReference>
<dbReference type="EMBL" id="CP040428">
    <property type="protein sequence ID" value="QCT22712.1"/>
    <property type="molecule type" value="Genomic_DNA"/>
</dbReference>
<evidence type="ECO:0000313" key="6">
    <source>
        <dbReference type="Proteomes" id="UP000302163"/>
    </source>
</evidence>
<keyword evidence="6" id="KW-1185">Reference proteome</keyword>
<feature type="domain" description="Pilus formation protein N-terminal" evidence="4">
    <location>
        <begin position="23"/>
        <end position="91"/>
    </location>
</feature>
<dbReference type="KEGG" id="izh:FEM41_15160"/>
<dbReference type="PRINTS" id="PR00811">
    <property type="entry name" value="BCTERIALGSPD"/>
</dbReference>
<dbReference type="InterPro" id="IPR050810">
    <property type="entry name" value="Bact_Secretion_Sys_Channel"/>
</dbReference>
<dbReference type="OrthoDB" id="9779724at2"/>
<evidence type="ECO:0000313" key="5">
    <source>
        <dbReference type="EMBL" id="QCT22712.1"/>
    </source>
</evidence>